<evidence type="ECO:0000313" key="4">
    <source>
        <dbReference type="Proteomes" id="UP001315967"/>
    </source>
</evidence>
<protein>
    <submittedName>
        <fullName evidence="3">ISL3 family transposase</fullName>
    </submittedName>
</protein>
<reference evidence="3 4" key="1">
    <citation type="submission" date="2022-08" db="EMBL/GenBank/DDBJ databases">
        <title>Aerococcaceae sp. nov isolated from spoiled eye mask.</title>
        <authorList>
            <person name="Zhou G."/>
            <person name="Xie X.-B."/>
            <person name="Shi Q.-S."/>
            <person name="Wang Y.-S."/>
            <person name="Wen X."/>
            <person name="Peng H."/>
            <person name="Yang X.-J."/>
            <person name="Tao H.-B."/>
            <person name="Huang X.-M."/>
        </authorList>
    </citation>
    <scope>NUCLEOTIDE SEQUENCE [LARGE SCALE GENOMIC DNA]</scope>
    <source>
        <strain evidence="4">DM20194951</strain>
        <strain evidence="3">No. 9</strain>
    </source>
</reference>
<dbReference type="PANTHER" id="PTHR33498:SF1">
    <property type="entry name" value="TRANSPOSASE FOR INSERTION SEQUENCE ELEMENT IS1557"/>
    <property type="match status" value="1"/>
</dbReference>
<dbReference type="InterPro" id="IPR002560">
    <property type="entry name" value="Transposase_DDE"/>
</dbReference>
<dbReference type="InterPro" id="IPR047951">
    <property type="entry name" value="Transpos_ISL3"/>
</dbReference>
<sequence length="447" mass="52735">MANTHYIANLLNITDERIEFSDTITQEMKRNVCCKVIEGRLSYPLKACLNCGAINQSTDDMIKYGFDTSTITLTHINFQPLLLRLKKQRYRCKHCLTTSTVTTSLVDKGCFISNDIKRTIAMELTQVQSMKLIAQHLFVSRHTVSTQLKRAGSSLAAQKHYLPEHLGIDEFKSVNSVTQSMSCILMDTHSHTLLDILPDRTQNALRDYFMRFSYESRQKVKTVTMDMYAPYYQFLQQIFPKAKIIIDRFHLVQLLNRTLNRERVRVMNELRYSRPRDYTKLKQQWKLILMNREDLDFTAYQTHRLYDGLVTEKSMVNYLLSLDKRFEQVYHLMNDLKSDIAQHNYTAFEHDLYETRKYQLPRKVRTTIQTLHRYLPAIKNSLNYTLSNGIIEGTNNKIKNIKRSGYGYRNFSNLRYRILITQNLIKKDKEIRPLLFKDEISNKKRIA</sequence>
<dbReference type="EMBL" id="CP102453">
    <property type="protein sequence ID" value="UUX35281.1"/>
    <property type="molecule type" value="Genomic_DNA"/>
</dbReference>
<dbReference type="PANTHER" id="PTHR33498">
    <property type="entry name" value="TRANSPOSASE FOR INSERTION SEQUENCE ELEMENT IS1557"/>
    <property type="match status" value="1"/>
</dbReference>
<dbReference type="RefSeq" id="WP_313794676.1">
    <property type="nucleotide sequence ID" value="NZ_CP102453.1"/>
</dbReference>
<name>A0ABY5P9K6_9LACT</name>
<organism evidence="3 4">
    <name type="scientific">Fundicoccus culcitae</name>
    <dbReference type="NCBI Taxonomy" id="2969821"/>
    <lineage>
        <taxon>Bacteria</taxon>
        <taxon>Bacillati</taxon>
        <taxon>Bacillota</taxon>
        <taxon>Bacilli</taxon>
        <taxon>Lactobacillales</taxon>
        <taxon>Aerococcaceae</taxon>
        <taxon>Fundicoccus</taxon>
    </lineage>
</organism>
<dbReference type="Proteomes" id="UP001315967">
    <property type="component" value="Chromosome"/>
</dbReference>
<accession>A0ABY5P9K6</accession>
<keyword evidence="4" id="KW-1185">Reference proteome</keyword>
<evidence type="ECO:0000313" key="2">
    <source>
        <dbReference type="EMBL" id="UUX35183.1"/>
    </source>
</evidence>
<gene>
    <name evidence="2" type="ORF">NRE15_05950</name>
    <name evidence="3" type="ORF">NRE15_06460</name>
</gene>
<dbReference type="NCBIfam" id="NF033550">
    <property type="entry name" value="transpos_ISL3"/>
    <property type="match status" value="1"/>
</dbReference>
<evidence type="ECO:0000259" key="1">
    <source>
        <dbReference type="Pfam" id="PF01610"/>
    </source>
</evidence>
<dbReference type="EMBL" id="CP102453">
    <property type="protein sequence ID" value="UUX35183.1"/>
    <property type="molecule type" value="Genomic_DNA"/>
</dbReference>
<proteinExistence type="predicted"/>
<feature type="domain" description="Transposase IS204/IS1001/IS1096/IS1165 DDE" evidence="1">
    <location>
        <begin position="166"/>
        <end position="418"/>
    </location>
</feature>
<evidence type="ECO:0000313" key="3">
    <source>
        <dbReference type="EMBL" id="UUX35281.1"/>
    </source>
</evidence>
<dbReference type="Pfam" id="PF01610">
    <property type="entry name" value="DDE_Tnp_ISL3"/>
    <property type="match status" value="1"/>
</dbReference>